<organism evidence="1">
    <name type="scientific">Candidatus Actinomarina minuta</name>
    <dbReference type="NCBI Taxonomy" id="1389454"/>
    <lineage>
        <taxon>Bacteria</taxon>
        <taxon>Bacillati</taxon>
        <taxon>Actinomycetota</taxon>
        <taxon>Actinomycetes</taxon>
        <taxon>Candidatus Actinomarinidae</taxon>
        <taxon>Candidatus Actinomarinales</taxon>
        <taxon>Candidatus Actinomarineae</taxon>
        <taxon>Candidatus Actinomarinaceae</taxon>
        <taxon>Candidatus Actinomarina</taxon>
    </lineage>
</organism>
<dbReference type="Gene3D" id="2.60.120.10">
    <property type="entry name" value="Jelly Rolls"/>
    <property type="match status" value="1"/>
</dbReference>
<name>S5DJK2_9ACTN</name>
<proteinExistence type="predicted"/>
<protein>
    <submittedName>
        <fullName evidence="1">MedDCM-OCT-S30-C42-cds11</fullName>
    </submittedName>
</protein>
<dbReference type="InterPro" id="IPR014710">
    <property type="entry name" value="RmlC-like_jellyroll"/>
</dbReference>
<dbReference type="SUPFAM" id="SSF51182">
    <property type="entry name" value="RmlC-like cupins"/>
    <property type="match status" value="1"/>
</dbReference>
<dbReference type="InterPro" id="IPR011051">
    <property type="entry name" value="RmlC_Cupin_sf"/>
</dbReference>
<dbReference type="AlphaFoldDB" id="S5DJK2"/>
<evidence type="ECO:0000313" key="1">
    <source>
        <dbReference type="EMBL" id="AGQ18996.1"/>
    </source>
</evidence>
<sequence>MNYYKHMNDYIIKRFENPDEVREFDKGKYEVVNLPHMTIGKATYHKGWKWSDDVSPLSGTEFCETEHLGMVISGNATVAFENEEPKVIGPGDIFYVSNTPHDSWVVGDEDYVSIHFMGAEKYAD</sequence>
<dbReference type="EMBL" id="KC811119">
    <property type="protein sequence ID" value="AGQ18996.1"/>
    <property type="molecule type" value="Genomic_DNA"/>
</dbReference>
<reference evidence="1" key="1">
    <citation type="journal article" date="2013" name="Sci. Rep.">
        <title>Metagenomics uncovers a new group of low GC and ultra-small marine Actinobacteria.</title>
        <authorList>
            <person name="Ghai R."/>
            <person name="Mizuno C.M."/>
            <person name="Picazo A."/>
            <person name="Camacho A."/>
            <person name="Rodriguez-Valera F."/>
        </authorList>
    </citation>
    <scope>NUCLEOTIDE SEQUENCE</scope>
</reference>
<accession>S5DJK2</accession>